<evidence type="ECO:0000313" key="2">
    <source>
        <dbReference type="EMBL" id="GAA2694177.1"/>
    </source>
</evidence>
<organism evidence="2 3">
    <name type="scientific">Streptomyces lunalinharesii</name>
    <dbReference type="NCBI Taxonomy" id="333384"/>
    <lineage>
        <taxon>Bacteria</taxon>
        <taxon>Bacillati</taxon>
        <taxon>Actinomycetota</taxon>
        <taxon>Actinomycetes</taxon>
        <taxon>Kitasatosporales</taxon>
        <taxon>Streptomycetaceae</taxon>
        <taxon>Streptomyces</taxon>
    </lineage>
</organism>
<reference evidence="2 3" key="1">
    <citation type="journal article" date="2019" name="Int. J. Syst. Evol. Microbiol.">
        <title>The Global Catalogue of Microorganisms (GCM) 10K type strain sequencing project: providing services to taxonomists for standard genome sequencing and annotation.</title>
        <authorList>
            <consortium name="The Broad Institute Genomics Platform"/>
            <consortium name="The Broad Institute Genome Sequencing Center for Infectious Disease"/>
            <person name="Wu L."/>
            <person name="Ma J."/>
        </authorList>
    </citation>
    <scope>NUCLEOTIDE SEQUENCE [LARGE SCALE GENOMIC DNA]</scope>
    <source>
        <strain evidence="2 3">JCM 16374</strain>
    </source>
</reference>
<feature type="compositionally biased region" description="Polar residues" evidence="1">
    <location>
        <begin position="1"/>
        <end position="15"/>
    </location>
</feature>
<gene>
    <name evidence="2" type="ORF">GCM10009864_81230</name>
</gene>
<feature type="region of interest" description="Disordered" evidence="1">
    <location>
        <begin position="1"/>
        <end position="32"/>
    </location>
</feature>
<proteinExistence type="predicted"/>
<dbReference type="Proteomes" id="UP001500994">
    <property type="component" value="Unassembled WGS sequence"/>
</dbReference>
<protein>
    <recommendedName>
        <fullName evidence="4">FXSXX-COOH protein</fullName>
    </recommendedName>
</protein>
<evidence type="ECO:0000256" key="1">
    <source>
        <dbReference type="SAM" id="MobiDB-lite"/>
    </source>
</evidence>
<sequence>MTAPGTSGQDHSTPRTGRHTTHDDLRTAAPLDVATIQGTISEVLHRPLASV</sequence>
<accession>A0ABN3T5E1</accession>
<comment type="caution">
    <text evidence="2">The sequence shown here is derived from an EMBL/GenBank/DDBJ whole genome shotgun (WGS) entry which is preliminary data.</text>
</comment>
<name>A0ABN3T5E1_9ACTN</name>
<dbReference type="EMBL" id="BAAARK010000071">
    <property type="protein sequence ID" value="GAA2694177.1"/>
    <property type="molecule type" value="Genomic_DNA"/>
</dbReference>
<evidence type="ECO:0008006" key="4">
    <source>
        <dbReference type="Google" id="ProtNLM"/>
    </source>
</evidence>
<keyword evidence="3" id="KW-1185">Reference proteome</keyword>
<dbReference type="RefSeq" id="WP_344585063.1">
    <property type="nucleotide sequence ID" value="NZ_BAAARK010000071.1"/>
</dbReference>
<evidence type="ECO:0000313" key="3">
    <source>
        <dbReference type="Proteomes" id="UP001500994"/>
    </source>
</evidence>